<comment type="caution">
    <text evidence="9">The sequence shown here is derived from an EMBL/GenBank/DDBJ whole genome shotgun (WGS) entry which is preliminary data.</text>
</comment>
<proteinExistence type="predicted"/>
<feature type="transmembrane region" description="Helical" evidence="7">
    <location>
        <begin position="360"/>
        <end position="379"/>
    </location>
</feature>
<sequence length="458" mass="43619">MVKRTLQPEVPGEAAATTGLVAGGTVLVALTYGVVRFGYGLHLPVVAAELDLAPTLQGAVATGAFGAYCVVALLAGGLVRRAGGRPVLRLSAALAAVGALVVAVAPSAPVLAVGVLVAGGAAGAASPALVVAVAGTVPAGRAARAQAVVNGGTGLGVAVAGVGVLLAPTQWRPVWAGAAVAVVLVAVVVDRRTRWPAPAAAPPADGGTWRDLLRPLAAAGLAGAGSAAVWTFGRGLLGEVGGLPERTTAALWVLLGAAAVLGALSGDAVRLLGLRRAWLLTVVGSAVGAAVLALAPSSVLLAGAAGALFGASYTALSGVLIAWAGDLRPATAGATTATLFVGLTAGQAVGATAAGRLAEGLGLAGAVLAGAAVLLAAVLPAPGGGAPTTTARHDHATTALLPGHGARGALGCPGRRRRGADGRSTHEHRAGGSSRGAGPGDGGRPRGAGGGTGVRDAG</sequence>
<dbReference type="PANTHER" id="PTHR43124">
    <property type="entry name" value="PURINE EFFLUX PUMP PBUE"/>
    <property type="match status" value="1"/>
</dbReference>
<feature type="transmembrane region" description="Helical" evidence="7">
    <location>
        <begin position="249"/>
        <end position="265"/>
    </location>
</feature>
<dbReference type="InParanoid" id="A0A3N1HT42"/>
<evidence type="ECO:0000256" key="5">
    <source>
        <dbReference type="ARBA" id="ARBA00023136"/>
    </source>
</evidence>
<keyword evidence="2" id="KW-1003">Cell membrane</keyword>
<dbReference type="SUPFAM" id="SSF103473">
    <property type="entry name" value="MFS general substrate transporter"/>
    <property type="match status" value="1"/>
</dbReference>
<dbReference type="EMBL" id="RJKN01000001">
    <property type="protein sequence ID" value="ROP45590.1"/>
    <property type="molecule type" value="Genomic_DNA"/>
</dbReference>
<evidence type="ECO:0000256" key="4">
    <source>
        <dbReference type="ARBA" id="ARBA00022989"/>
    </source>
</evidence>
<evidence type="ECO:0000256" key="1">
    <source>
        <dbReference type="ARBA" id="ARBA00004651"/>
    </source>
</evidence>
<protein>
    <submittedName>
        <fullName evidence="9">Putative MFS family arabinose efflux permease</fullName>
    </submittedName>
</protein>
<feature type="transmembrane region" description="Helical" evidence="7">
    <location>
        <begin position="216"/>
        <end position="237"/>
    </location>
</feature>
<evidence type="ECO:0000313" key="9">
    <source>
        <dbReference type="EMBL" id="ROP45590.1"/>
    </source>
</evidence>
<dbReference type="Proteomes" id="UP000276232">
    <property type="component" value="Unassembled WGS sequence"/>
</dbReference>
<feature type="domain" description="Major facilitator superfamily (MFS) profile" evidence="8">
    <location>
        <begin position="17"/>
        <end position="389"/>
    </location>
</feature>
<feature type="transmembrane region" description="Helical" evidence="7">
    <location>
        <begin position="111"/>
        <end position="135"/>
    </location>
</feature>
<dbReference type="PANTHER" id="PTHR43124:SF3">
    <property type="entry name" value="CHLORAMPHENICOL EFFLUX PUMP RV0191"/>
    <property type="match status" value="1"/>
</dbReference>
<feature type="transmembrane region" description="Helical" evidence="7">
    <location>
        <begin position="301"/>
        <end position="324"/>
    </location>
</feature>
<feature type="compositionally biased region" description="Basic and acidic residues" evidence="6">
    <location>
        <begin position="419"/>
        <end position="430"/>
    </location>
</feature>
<feature type="transmembrane region" description="Helical" evidence="7">
    <location>
        <begin position="277"/>
        <end position="295"/>
    </location>
</feature>
<feature type="transmembrane region" description="Helical" evidence="7">
    <location>
        <begin position="55"/>
        <end position="75"/>
    </location>
</feature>
<evidence type="ECO:0000256" key="3">
    <source>
        <dbReference type="ARBA" id="ARBA00022692"/>
    </source>
</evidence>
<organism evidence="9 10">
    <name type="scientific">Pseudokineococcus lusitanus</name>
    <dbReference type="NCBI Taxonomy" id="763993"/>
    <lineage>
        <taxon>Bacteria</taxon>
        <taxon>Bacillati</taxon>
        <taxon>Actinomycetota</taxon>
        <taxon>Actinomycetes</taxon>
        <taxon>Kineosporiales</taxon>
        <taxon>Kineosporiaceae</taxon>
        <taxon>Pseudokineococcus</taxon>
    </lineage>
</organism>
<feature type="transmembrane region" description="Helical" evidence="7">
    <location>
        <begin position="87"/>
        <end position="105"/>
    </location>
</feature>
<dbReference type="InterPro" id="IPR050189">
    <property type="entry name" value="MFS_Efflux_Transporters"/>
</dbReference>
<dbReference type="RefSeq" id="WP_158674157.1">
    <property type="nucleotide sequence ID" value="NZ_RJKN01000001.1"/>
</dbReference>
<name>A0A3N1HT42_9ACTN</name>
<keyword evidence="5 7" id="KW-0472">Membrane</keyword>
<dbReference type="InterPro" id="IPR036259">
    <property type="entry name" value="MFS_trans_sf"/>
</dbReference>
<feature type="transmembrane region" description="Helical" evidence="7">
    <location>
        <begin position="147"/>
        <end position="167"/>
    </location>
</feature>
<keyword evidence="4 7" id="KW-1133">Transmembrane helix</keyword>
<dbReference type="GO" id="GO:0022857">
    <property type="term" value="F:transmembrane transporter activity"/>
    <property type="evidence" value="ECO:0007669"/>
    <property type="project" value="InterPro"/>
</dbReference>
<dbReference type="OrthoDB" id="2957247at2"/>
<accession>A0A3N1HT42</accession>
<dbReference type="Gene3D" id="1.20.1250.20">
    <property type="entry name" value="MFS general substrate transporter like domains"/>
    <property type="match status" value="1"/>
</dbReference>
<feature type="transmembrane region" description="Helical" evidence="7">
    <location>
        <begin position="336"/>
        <end position="354"/>
    </location>
</feature>
<evidence type="ECO:0000259" key="8">
    <source>
        <dbReference type="PROSITE" id="PS50850"/>
    </source>
</evidence>
<evidence type="ECO:0000256" key="2">
    <source>
        <dbReference type="ARBA" id="ARBA00022475"/>
    </source>
</evidence>
<dbReference type="Pfam" id="PF07690">
    <property type="entry name" value="MFS_1"/>
    <property type="match status" value="1"/>
</dbReference>
<evidence type="ECO:0000256" key="6">
    <source>
        <dbReference type="SAM" id="MobiDB-lite"/>
    </source>
</evidence>
<evidence type="ECO:0000256" key="7">
    <source>
        <dbReference type="SAM" id="Phobius"/>
    </source>
</evidence>
<feature type="transmembrane region" description="Helical" evidence="7">
    <location>
        <begin position="173"/>
        <end position="189"/>
    </location>
</feature>
<dbReference type="PROSITE" id="PS50850">
    <property type="entry name" value="MFS"/>
    <property type="match status" value="1"/>
</dbReference>
<feature type="compositionally biased region" description="Gly residues" evidence="6">
    <location>
        <begin position="433"/>
        <end position="458"/>
    </location>
</feature>
<keyword evidence="10" id="KW-1185">Reference proteome</keyword>
<reference evidence="9 10" key="1">
    <citation type="journal article" date="2015" name="Stand. Genomic Sci.">
        <title>Genomic Encyclopedia of Bacterial and Archaeal Type Strains, Phase III: the genomes of soil and plant-associated and newly described type strains.</title>
        <authorList>
            <person name="Whitman W.B."/>
            <person name="Woyke T."/>
            <person name="Klenk H.P."/>
            <person name="Zhou Y."/>
            <person name="Lilburn T.G."/>
            <person name="Beck B.J."/>
            <person name="De Vos P."/>
            <person name="Vandamme P."/>
            <person name="Eisen J.A."/>
            <person name="Garrity G."/>
            <person name="Hugenholtz P."/>
            <person name="Kyrpides N.C."/>
        </authorList>
    </citation>
    <scope>NUCLEOTIDE SEQUENCE [LARGE SCALE GENOMIC DNA]</scope>
    <source>
        <strain evidence="9 10">CECT 7306</strain>
    </source>
</reference>
<keyword evidence="3 7" id="KW-0812">Transmembrane</keyword>
<gene>
    <name evidence="9" type="ORF">EDC03_0194</name>
</gene>
<evidence type="ECO:0000313" key="10">
    <source>
        <dbReference type="Proteomes" id="UP000276232"/>
    </source>
</evidence>
<dbReference type="AlphaFoldDB" id="A0A3N1HT42"/>
<dbReference type="InterPro" id="IPR011701">
    <property type="entry name" value="MFS"/>
</dbReference>
<comment type="subcellular location">
    <subcellularLocation>
        <location evidence="1">Cell membrane</location>
        <topology evidence="1">Multi-pass membrane protein</topology>
    </subcellularLocation>
</comment>
<feature type="region of interest" description="Disordered" evidence="6">
    <location>
        <begin position="400"/>
        <end position="458"/>
    </location>
</feature>
<feature type="transmembrane region" description="Helical" evidence="7">
    <location>
        <begin position="12"/>
        <end position="35"/>
    </location>
</feature>
<dbReference type="InterPro" id="IPR020846">
    <property type="entry name" value="MFS_dom"/>
</dbReference>
<dbReference type="GO" id="GO:0005886">
    <property type="term" value="C:plasma membrane"/>
    <property type="evidence" value="ECO:0007669"/>
    <property type="project" value="UniProtKB-SubCell"/>
</dbReference>